<evidence type="ECO:0000313" key="2">
    <source>
        <dbReference type="EnsemblPlants" id="cds.novel_model_729_5bd9a17a"/>
    </source>
</evidence>
<protein>
    <submittedName>
        <fullName evidence="2">Uncharacterized protein</fullName>
    </submittedName>
</protein>
<reference evidence="2" key="1">
    <citation type="submission" date="2018-11" db="EMBL/GenBank/DDBJ databases">
        <authorList>
            <person name="Grassa J C."/>
        </authorList>
    </citation>
    <scope>NUCLEOTIDE SEQUENCE [LARGE SCALE GENOMIC DNA]</scope>
</reference>
<dbReference type="EMBL" id="UZAU01000140">
    <property type="status" value="NOT_ANNOTATED_CDS"/>
    <property type="molecule type" value="Genomic_DNA"/>
</dbReference>
<reference evidence="2" key="2">
    <citation type="submission" date="2021-03" db="UniProtKB">
        <authorList>
            <consortium name="EnsemblPlants"/>
        </authorList>
    </citation>
    <scope>IDENTIFICATION</scope>
</reference>
<organism evidence="2 3">
    <name type="scientific">Cannabis sativa</name>
    <name type="common">Hemp</name>
    <name type="synonym">Marijuana</name>
    <dbReference type="NCBI Taxonomy" id="3483"/>
    <lineage>
        <taxon>Eukaryota</taxon>
        <taxon>Viridiplantae</taxon>
        <taxon>Streptophyta</taxon>
        <taxon>Embryophyta</taxon>
        <taxon>Tracheophyta</taxon>
        <taxon>Spermatophyta</taxon>
        <taxon>Magnoliopsida</taxon>
        <taxon>eudicotyledons</taxon>
        <taxon>Gunneridae</taxon>
        <taxon>Pentapetalae</taxon>
        <taxon>rosids</taxon>
        <taxon>fabids</taxon>
        <taxon>Rosales</taxon>
        <taxon>Cannabaceae</taxon>
        <taxon>Cannabis</taxon>
    </lineage>
</organism>
<evidence type="ECO:0000313" key="3">
    <source>
        <dbReference type="Proteomes" id="UP000596661"/>
    </source>
</evidence>
<keyword evidence="1" id="KW-0472">Membrane</keyword>
<sequence length="73" mass="8896">MNFLWSQLWRVRQCICMNWGLPFQILKFYCLVFLGHLFLMCINFIVEAHRLAKHAFRIDNELSWMKETSPLFV</sequence>
<feature type="transmembrane region" description="Helical" evidence="1">
    <location>
        <begin position="26"/>
        <end position="46"/>
    </location>
</feature>
<dbReference type="AlphaFoldDB" id="A0A803RB55"/>
<keyword evidence="1" id="KW-0812">Transmembrane</keyword>
<keyword evidence="3" id="KW-1185">Reference proteome</keyword>
<proteinExistence type="predicted"/>
<dbReference type="EnsemblPlants" id="novel_model_729_5bd9a17a">
    <property type="protein sequence ID" value="cds.novel_model_729_5bd9a17a"/>
    <property type="gene ID" value="novel_gene_403_5bd9a17a"/>
</dbReference>
<dbReference type="Gramene" id="novel_model_729_5bd9a17a">
    <property type="protein sequence ID" value="cds.novel_model_729_5bd9a17a"/>
    <property type="gene ID" value="novel_gene_403_5bd9a17a"/>
</dbReference>
<evidence type="ECO:0000256" key="1">
    <source>
        <dbReference type="SAM" id="Phobius"/>
    </source>
</evidence>
<name>A0A803RB55_CANSA</name>
<keyword evidence="1" id="KW-1133">Transmembrane helix</keyword>
<accession>A0A803RB55</accession>
<dbReference type="Proteomes" id="UP000596661">
    <property type="component" value="Chromosome 2"/>
</dbReference>